<sequence length="183" mass="20169">MEAIIETVLILVALLLVAIVVFAATRPNKFRLQRSIVIAAPAETIYPLIADFRKWALWSPWDNLDPEMKRTYEGAPIGLGAIYTYEGNKTVGAGRMEIVDAQPGRKIVAKLHFIKPFEAQNIAEFTLVQQSNGTEVTWAMHGPLTFMGRLMGIVLSMERLVGGQFEQGLANLKAVAEGREGNA</sequence>
<dbReference type="EMBL" id="FQVC01000004">
    <property type="protein sequence ID" value="SHF06740.1"/>
    <property type="molecule type" value="Genomic_DNA"/>
</dbReference>
<dbReference type="InterPro" id="IPR019587">
    <property type="entry name" value="Polyketide_cyclase/dehydratase"/>
</dbReference>
<reference evidence="1 2" key="1">
    <citation type="submission" date="2016-11" db="EMBL/GenBank/DDBJ databases">
        <authorList>
            <person name="Jaros S."/>
            <person name="Januszkiewicz K."/>
            <person name="Wedrychowicz H."/>
        </authorList>
    </citation>
    <scope>NUCLEOTIDE SEQUENCE [LARGE SCALE GENOMIC DNA]</scope>
    <source>
        <strain evidence="1 2">DSM 17137</strain>
    </source>
</reference>
<dbReference type="AlphaFoldDB" id="A0A1M4YLT7"/>
<name>A0A1M4YLT7_9HYPH</name>
<organism evidence="1 2">
    <name type="scientific">Devosia limi DSM 17137</name>
    <dbReference type="NCBI Taxonomy" id="1121477"/>
    <lineage>
        <taxon>Bacteria</taxon>
        <taxon>Pseudomonadati</taxon>
        <taxon>Pseudomonadota</taxon>
        <taxon>Alphaproteobacteria</taxon>
        <taxon>Hyphomicrobiales</taxon>
        <taxon>Devosiaceae</taxon>
        <taxon>Devosia</taxon>
    </lineage>
</organism>
<dbReference type="Gene3D" id="3.30.530.20">
    <property type="match status" value="1"/>
</dbReference>
<protein>
    <submittedName>
        <fullName evidence="1">Polyketide cyclase / dehydrase and lipid transport</fullName>
    </submittedName>
</protein>
<evidence type="ECO:0000313" key="1">
    <source>
        <dbReference type="EMBL" id="SHF06740.1"/>
    </source>
</evidence>
<dbReference type="CDD" id="cd07818">
    <property type="entry name" value="SRPBCC_1"/>
    <property type="match status" value="1"/>
</dbReference>
<proteinExistence type="predicted"/>
<evidence type="ECO:0000313" key="2">
    <source>
        <dbReference type="Proteomes" id="UP000184533"/>
    </source>
</evidence>
<accession>A0A1M4YLT7</accession>
<dbReference type="SUPFAM" id="SSF55961">
    <property type="entry name" value="Bet v1-like"/>
    <property type="match status" value="1"/>
</dbReference>
<dbReference type="InterPro" id="IPR023393">
    <property type="entry name" value="START-like_dom_sf"/>
</dbReference>
<dbReference type="Pfam" id="PF10604">
    <property type="entry name" value="Polyketide_cyc2"/>
    <property type="match status" value="1"/>
</dbReference>
<gene>
    <name evidence="1" type="ORF">SAMN02745223_01733</name>
</gene>
<dbReference type="Proteomes" id="UP000184533">
    <property type="component" value="Unassembled WGS sequence"/>
</dbReference>